<dbReference type="InParanoid" id="G3HCQ5"/>
<reference evidence="2" key="1">
    <citation type="journal article" date="2011" name="Nat. Biotechnol.">
        <title>The genomic sequence of the Chinese hamster ovary (CHO)-K1 cell line.</title>
        <authorList>
            <person name="Xu X."/>
            <person name="Nagarajan H."/>
            <person name="Lewis N.E."/>
            <person name="Pan S."/>
            <person name="Cai Z."/>
            <person name="Liu X."/>
            <person name="Chen W."/>
            <person name="Xie M."/>
            <person name="Wang W."/>
            <person name="Hammond S."/>
            <person name="Andersen M.R."/>
            <person name="Neff N."/>
            <person name="Passarelli B."/>
            <person name="Koh W."/>
            <person name="Fan H.C."/>
            <person name="Wang J."/>
            <person name="Gui Y."/>
            <person name="Lee K.H."/>
            <person name="Betenbaugh M.J."/>
            <person name="Quake S.R."/>
            <person name="Famili I."/>
            <person name="Palsson B.O."/>
            <person name="Wang J."/>
        </authorList>
    </citation>
    <scope>NUCLEOTIDE SEQUENCE [LARGE SCALE GENOMIC DNA]</scope>
    <source>
        <strain evidence="2">CHO K1 cell line</strain>
    </source>
</reference>
<dbReference type="EMBL" id="JH000284">
    <property type="protein sequence ID" value="EGV98968.1"/>
    <property type="molecule type" value="Genomic_DNA"/>
</dbReference>
<gene>
    <name evidence="1" type="ORF">I79_008269</name>
</gene>
<evidence type="ECO:0000313" key="1">
    <source>
        <dbReference type="EMBL" id="EGV98968.1"/>
    </source>
</evidence>
<organism evidence="1 2">
    <name type="scientific">Cricetulus griseus</name>
    <name type="common">Chinese hamster</name>
    <name type="synonym">Cricetulus barabensis griseus</name>
    <dbReference type="NCBI Taxonomy" id="10029"/>
    <lineage>
        <taxon>Eukaryota</taxon>
        <taxon>Metazoa</taxon>
        <taxon>Chordata</taxon>
        <taxon>Craniata</taxon>
        <taxon>Vertebrata</taxon>
        <taxon>Euteleostomi</taxon>
        <taxon>Mammalia</taxon>
        <taxon>Eutheria</taxon>
        <taxon>Euarchontoglires</taxon>
        <taxon>Glires</taxon>
        <taxon>Rodentia</taxon>
        <taxon>Myomorpha</taxon>
        <taxon>Muroidea</taxon>
        <taxon>Cricetidae</taxon>
        <taxon>Cricetinae</taxon>
        <taxon>Cricetulus</taxon>
    </lineage>
</organism>
<evidence type="ECO:0000313" key="2">
    <source>
        <dbReference type="Proteomes" id="UP000001075"/>
    </source>
</evidence>
<accession>G3HCQ5</accession>
<protein>
    <submittedName>
        <fullName evidence="1">Uncharacterized protein</fullName>
    </submittedName>
</protein>
<name>G3HCQ5_CRIGR</name>
<dbReference type="Proteomes" id="UP000001075">
    <property type="component" value="Unassembled WGS sequence"/>
</dbReference>
<dbReference type="AlphaFoldDB" id="G3HCQ5"/>
<sequence>MQLMMNPLQLRALNTGTEPPDSPGVHLMLEIRVLHSSCFDTIFWKEGGGALQPVGDNKLCHLIPGNYSQLLLILY</sequence>
<proteinExistence type="predicted"/>